<feature type="compositionally biased region" description="Gly residues" evidence="1">
    <location>
        <begin position="1560"/>
        <end position="1570"/>
    </location>
</feature>
<protein>
    <submittedName>
        <fullName evidence="2">Transformation/transcription domain-associated protein</fullName>
    </submittedName>
</protein>
<organism evidence="2 3">
    <name type="scientific">Hypsibius exemplaris</name>
    <name type="common">Freshwater tardigrade</name>
    <dbReference type="NCBI Taxonomy" id="2072580"/>
    <lineage>
        <taxon>Eukaryota</taxon>
        <taxon>Metazoa</taxon>
        <taxon>Ecdysozoa</taxon>
        <taxon>Tardigrada</taxon>
        <taxon>Eutardigrada</taxon>
        <taxon>Parachela</taxon>
        <taxon>Hypsibioidea</taxon>
        <taxon>Hypsibiidae</taxon>
        <taxon>Hypsibius</taxon>
    </lineage>
</organism>
<name>A0A1W0WAE9_HYPEX</name>
<dbReference type="InterPro" id="IPR016024">
    <property type="entry name" value="ARM-type_fold"/>
</dbReference>
<dbReference type="SUPFAM" id="SSF48371">
    <property type="entry name" value="ARM repeat"/>
    <property type="match status" value="1"/>
</dbReference>
<dbReference type="Proteomes" id="UP000192578">
    <property type="component" value="Unassembled WGS sequence"/>
</dbReference>
<dbReference type="OrthoDB" id="5570127at2759"/>
<feature type="region of interest" description="Disordered" evidence="1">
    <location>
        <begin position="1212"/>
        <end position="1246"/>
    </location>
</feature>
<proteinExistence type="predicted"/>
<evidence type="ECO:0000313" key="3">
    <source>
        <dbReference type="Proteomes" id="UP000192578"/>
    </source>
</evidence>
<comment type="caution">
    <text evidence="2">The sequence shown here is derived from an EMBL/GenBank/DDBJ whole genome shotgun (WGS) entry which is preliminary data.</text>
</comment>
<dbReference type="EMBL" id="MTYJ01000151">
    <property type="protein sequence ID" value="OQV12189.1"/>
    <property type="molecule type" value="Genomic_DNA"/>
</dbReference>
<accession>A0A1W0WAE9</accession>
<dbReference type="Pfam" id="PF20206">
    <property type="entry name" value="Tra1_ring"/>
    <property type="match status" value="2"/>
</dbReference>
<feature type="region of interest" description="Disordered" evidence="1">
    <location>
        <begin position="1550"/>
        <end position="1619"/>
    </location>
</feature>
<evidence type="ECO:0000313" key="2">
    <source>
        <dbReference type="EMBL" id="OQV12189.1"/>
    </source>
</evidence>
<gene>
    <name evidence="2" type="ORF">BV898_13531</name>
</gene>
<evidence type="ECO:0000256" key="1">
    <source>
        <dbReference type="SAM" id="MobiDB-lite"/>
    </source>
</evidence>
<keyword evidence="3" id="KW-1185">Reference proteome</keyword>
<reference evidence="3" key="1">
    <citation type="submission" date="2017-01" db="EMBL/GenBank/DDBJ databases">
        <title>Comparative genomics of anhydrobiosis in the tardigrade Hypsibius dujardini.</title>
        <authorList>
            <person name="Yoshida Y."/>
            <person name="Koutsovoulos G."/>
            <person name="Laetsch D."/>
            <person name="Stevens L."/>
            <person name="Kumar S."/>
            <person name="Horikawa D."/>
            <person name="Ishino K."/>
            <person name="Komine S."/>
            <person name="Tomita M."/>
            <person name="Blaxter M."/>
            <person name="Arakawa K."/>
        </authorList>
    </citation>
    <scope>NUCLEOTIDE SEQUENCE [LARGE SCALE GENOMIC DNA]</scope>
    <source>
        <strain evidence="3">Z151</strain>
    </source>
</reference>
<dbReference type="Pfam" id="PF20175">
    <property type="entry name" value="Tra1_central"/>
    <property type="match status" value="1"/>
</dbReference>
<sequence>MPHISLLAPAILTAMQGPPNSSTQGLRTLELCIDNMSNDYLYEQLEPVKKELMKALWGIMMTGNGQMQTTALRFLGKMCGHALKAIREPQQLHPKMTDDDVGPCLMLHMPNISDALHVPIFRVIEEAYKTLLEATFDLNTRNAAWNVVQSYLLGILRPDPSMQSLETLLLHPGFKQAGKTGGYSVVTALTSDIPYAKCTDEKSRMATQTCLQGLMVAAATKDFRTAALPLFAKFVRHFSLMAICQQSGVYSKPETPGARGFHTEAIDPYVIVDAIIFILGHEEQAISKTGDAGIILIVETLKAVYEDLKHCVMLPFLNYLFEKLHSLCYEKAWCCKAGALTGISLLIEYMPLSWTIENSVLLTRALIFVLRDSFQNMTYGIIEVTKKLLDKILRRVLSPPDHESLPQDIQNLRLQAIQEIIREFVLSSTCVVEDVRTQAMDGLLLFSQVLEQSLGKVLEPHQKLIAEFVPPKRPSTMKSYQMNHQLALLEANRFFLNVTGPTVASYDPNRTEDVDVITEVLEFLKMADEPLQKKYQCFDFRQYYPLSFLPWRIAAFRFVTVFANFQAVSPEIHKVLLDTLTAGSDDLLDVATECLAKFAASSPVGRNSVTEYLATVKATLEAPGAFTRDLTDRLVRLQTVYPDLFDEDFAQLTFDALRPNLETAAAEQREIPHVCDGVKKCGLMITLLGRTTKDRTRYVNDLLDLIVQTEEALMTRNGRQLTAALSSFLHGYGTLVVDVFFQNDRILEPKWTAFLEKLLRGKDDFQGELKALLTTEKVHLLTNMITFTENTDQQWQSLSVGIRILYLLAKKHSVITWLASSPDIIDKLRNVWRNPDFNARLRSIMFQPQDTWELSVKFLVLLMVNARTHPNDFDALFEMTRHSSRSMAEGSRWRQFVECQMVTNLEAKTRRQMVLKWLDMVKNKTEADEYLADICDLIIQPIVKQQFMQGSADLMINESPSSPEAATASSSGAKSPAQGNLIQIVAQVLLLDDPLLLFKTSELLRVCCLKLLVIFTEQAENFFPEPRTDQNNLMSRFSVLASQLLLKRDREHIQIDVGTIYQAQNLLAQISARGQVAARYVPSILRSLFQGGQIEPRSANKGAIDVLLPNLLTKNPDTALLLCSFLRKAIMEDPGNISQVTIIFQAIVRHRLHFFPFRHNFVALMFASAQKLGLINVAQTSLDQKRTAVDILECLVSWEALRKNLEVDYGDGNDVGNAPGAPQSPSKPAKQPKRPSQVPPPKEERQLDAKIVDGIANVLLRLSFVVGEPAANDSLGRRCFRILKFYTRRDMYPNADMRMQWLERILVTVDQINAPPKSENPQQPPPNPIPSVCLALETLTYFIPNINRQLALGVINELSPSLMKVTTCFNARVAKCMNSLISTLCALWPGDPVSRNLPSQLEGLYSHLIKVIHEGLTEFERISPGPQTHIFCTLMLLKATMPYVPTILDRFLTLVANAAKKIMDEHLGIGKAGQPIQTNQSQQDGFVSAELVVVVLDVIKVPAFFTSSGNQGSHRGTIIGIMSDLIGRSSDVRVHRALIRIFNEWLVNPERDGREPSTSAGGGSSGGAGKPGTPKPVRKPKKKREEEEFVAEPESSSLDEKMAKKKKKPKQAPFMDANLPPMPMPLPLVDDIQTVTPKELSQLILKLQIQIERKFVEDSELQSLYTTLIYKIFSHQDERMMDLQQRLSNAYMYGLRHPDPEWRKKFYAIHDRHFSSHMFERLNGLFTGFSWDACTLTYYVGFCINTILGLANNQLATMATSLHNAKLILPVSALASDSSSGQHPENIERRFSGMSESINDAFENGSPEISSDETPKLKELSVGTIVERVYKLNDLTRATSVRNFLEGVFQLCHMKNQLANDVWVLVLPQIWKLLNGEQRDLLVTSFR</sequence>
<dbReference type="InterPro" id="IPR046805">
    <property type="entry name" value="Tra1_ring"/>
</dbReference>
<dbReference type="InterPro" id="IPR046807">
    <property type="entry name" value="Tra1_central"/>
</dbReference>